<accession>A0A934RRG5</accession>
<sequence>MPATTTVNTEKGAEIVTALETLIADTYALMAQTHLAHWNVEGPDFFQLHVAFQGQYEELFTAVDDIAEHLRTLEAYAPGGLDMLAKMSKVGAMERRLPAKDYVANLVEYHELLVANAKKGREISGEAGDAETEDLFIERIRVHEKTLWMLRSYLK</sequence>
<reference evidence="4" key="1">
    <citation type="submission" date="2021-01" db="EMBL/GenBank/DDBJ databases">
        <title>Modified the classification status of verrucomicrobia.</title>
        <authorList>
            <person name="Feng X."/>
        </authorList>
    </citation>
    <scope>NUCLEOTIDE SEQUENCE</scope>
    <source>
        <strain evidence="4">KCTC 12986</strain>
    </source>
</reference>
<dbReference type="AlphaFoldDB" id="A0A934RRG5"/>
<dbReference type="GO" id="GO:0008199">
    <property type="term" value="F:ferric iron binding"/>
    <property type="evidence" value="ECO:0007669"/>
    <property type="project" value="InterPro"/>
</dbReference>
<feature type="domain" description="Ferritin/DPS" evidence="3">
    <location>
        <begin position="17"/>
        <end position="155"/>
    </location>
</feature>
<comment type="similarity">
    <text evidence="1 2">Belongs to the Dps family.</text>
</comment>
<dbReference type="RefSeq" id="WP_200391717.1">
    <property type="nucleotide sequence ID" value="NZ_JAENIO010000021.1"/>
</dbReference>
<evidence type="ECO:0000256" key="1">
    <source>
        <dbReference type="ARBA" id="ARBA00009497"/>
    </source>
</evidence>
<evidence type="ECO:0000313" key="4">
    <source>
        <dbReference type="EMBL" id="MBK1834281.1"/>
    </source>
</evidence>
<evidence type="ECO:0000313" key="5">
    <source>
        <dbReference type="Proteomes" id="UP000604083"/>
    </source>
</evidence>
<name>A0A934RRG5_9BACT</name>
<dbReference type="InterPro" id="IPR002177">
    <property type="entry name" value="DPS_DNA-bd"/>
</dbReference>
<evidence type="ECO:0000256" key="2">
    <source>
        <dbReference type="RuleBase" id="RU003875"/>
    </source>
</evidence>
<comment type="caution">
    <text evidence="4">The sequence shown here is derived from an EMBL/GenBank/DDBJ whole genome shotgun (WGS) entry which is preliminary data.</text>
</comment>
<dbReference type="PANTHER" id="PTHR42932">
    <property type="entry name" value="GENERAL STRESS PROTEIN 20U"/>
    <property type="match status" value="1"/>
</dbReference>
<organism evidence="4 5">
    <name type="scientific">Roseibacillus ishigakijimensis</name>
    <dbReference type="NCBI Taxonomy" id="454146"/>
    <lineage>
        <taxon>Bacteria</taxon>
        <taxon>Pseudomonadati</taxon>
        <taxon>Verrucomicrobiota</taxon>
        <taxon>Verrucomicrobiia</taxon>
        <taxon>Verrucomicrobiales</taxon>
        <taxon>Verrucomicrobiaceae</taxon>
        <taxon>Roseibacillus</taxon>
    </lineage>
</organism>
<dbReference type="InterPro" id="IPR009078">
    <property type="entry name" value="Ferritin-like_SF"/>
</dbReference>
<gene>
    <name evidence="4" type="ORF">JIN78_09440</name>
</gene>
<dbReference type="SUPFAM" id="SSF47240">
    <property type="entry name" value="Ferritin-like"/>
    <property type="match status" value="1"/>
</dbReference>
<dbReference type="EMBL" id="JAENIO010000021">
    <property type="protein sequence ID" value="MBK1834281.1"/>
    <property type="molecule type" value="Genomic_DNA"/>
</dbReference>
<proteinExistence type="inferred from homology"/>
<dbReference type="Pfam" id="PF00210">
    <property type="entry name" value="Ferritin"/>
    <property type="match status" value="1"/>
</dbReference>
<evidence type="ECO:0000259" key="3">
    <source>
        <dbReference type="Pfam" id="PF00210"/>
    </source>
</evidence>
<dbReference type="CDD" id="cd01043">
    <property type="entry name" value="DPS"/>
    <property type="match status" value="1"/>
</dbReference>
<dbReference type="PIRSF" id="PIRSF005900">
    <property type="entry name" value="Dps"/>
    <property type="match status" value="1"/>
</dbReference>
<dbReference type="InterPro" id="IPR012347">
    <property type="entry name" value="Ferritin-like"/>
</dbReference>
<dbReference type="PRINTS" id="PR01346">
    <property type="entry name" value="HELNAPAPROT"/>
</dbReference>
<dbReference type="Gene3D" id="1.20.1260.10">
    <property type="match status" value="1"/>
</dbReference>
<dbReference type="InterPro" id="IPR008331">
    <property type="entry name" value="Ferritin_DPS_dom"/>
</dbReference>
<keyword evidence="5" id="KW-1185">Reference proteome</keyword>
<protein>
    <submittedName>
        <fullName evidence="4">DNA starvation/stationary phase protection protein</fullName>
    </submittedName>
</protein>
<dbReference type="PANTHER" id="PTHR42932:SF3">
    <property type="entry name" value="DNA PROTECTION DURING STARVATION PROTEIN"/>
    <property type="match status" value="1"/>
</dbReference>
<dbReference type="Proteomes" id="UP000604083">
    <property type="component" value="Unassembled WGS sequence"/>
</dbReference>